<organism evidence="2 3">
    <name type="scientific">Streptomyces bottropensis</name>
    <dbReference type="NCBI Taxonomy" id="42235"/>
    <lineage>
        <taxon>Bacteria</taxon>
        <taxon>Bacillati</taxon>
        <taxon>Actinomycetota</taxon>
        <taxon>Actinomycetes</taxon>
        <taxon>Kitasatosporales</taxon>
        <taxon>Streptomycetaceae</taxon>
        <taxon>Streptomyces</taxon>
    </lineage>
</organism>
<feature type="region of interest" description="Disordered" evidence="1">
    <location>
        <begin position="164"/>
        <end position="183"/>
    </location>
</feature>
<dbReference type="Proteomes" id="UP001310290">
    <property type="component" value="Unassembled WGS sequence"/>
</dbReference>
<evidence type="ECO:0000313" key="3">
    <source>
        <dbReference type="Proteomes" id="UP001310290"/>
    </source>
</evidence>
<protein>
    <submittedName>
        <fullName evidence="2">DUF6417 family protein</fullName>
    </submittedName>
</protein>
<evidence type="ECO:0000313" key="2">
    <source>
        <dbReference type="EMBL" id="MEH0638815.1"/>
    </source>
</evidence>
<reference evidence="2" key="1">
    <citation type="submission" date="2023-04" db="EMBL/GenBank/DDBJ databases">
        <title>Genomic diversity of scab-causing Streptomyces spp. in the province of Quebec, Canada.</title>
        <authorList>
            <person name="Biessy A."/>
            <person name="Cadieux M."/>
            <person name="Ciotola M."/>
            <person name="Filion M."/>
        </authorList>
    </citation>
    <scope>NUCLEOTIDE SEQUENCE</scope>
    <source>
        <strain evidence="2">B21-115</strain>
    </source>
</reference>
<dbReference type="InterPro" id="IPR046302">
    <property type="entry name" value="DUF6417"/>
</dbReference>
<accession>A0ABU8AYP9</accession>
<feature type="compositionally biased region" description="Low complexity" evidence="1">
    <location>
        <begin position="174"/>
        <end position="183"/>
    </location>
</feature>
<sequence length="183" mass="20164">MPGWVLAADVLSMKAQVRGLADRGLVEIVGREDRAELSAWEGTEVLWAARLSPAGHGDLLLYARSRPRPGSTVDEPDPGRRLVKLLPSQMAALRLFLGLAGQLRVPVAAGLAEQARTARCDHGARRWLLYLTREQMESVAYGFWLHRMTGSATEANHFARDYGITHHPAPRRAPPASARRTTL</sequence>
<dbReference type="EMBL" id="JARULZ010000002">
    <property type="protein sequence ID" value="MEH0638815.1"/>
    <property type="molecule type" value="Genomic_DNA"/>
</dbReference>
<name>A0ABU8AYP9_9ACTN</name>
<evidence type="ECO:0000256" key="1">
    <source>
        <dbReference type="SAM" id="MobiDB-lite"/>
    </source>
</evidence>
<gene>
    <name evidence="2" type="ORF">QBA35_37185</name>
</gene>
<comment type="caution">
    <text evidence="2">The sequence shown here is derived from an EMBL/GenBank/DDBJ whole genome shotgun (WGS) entry which is preliminary data.</text>
</comment>
<dbReference type="Pfam" id="PF19981">
    <property type="entry name" value="DUF6417"/>
    <property type="match status" value="1"/>
</dbReference>
<proteinExistence type="predicted"/>
<keyword evidence="3" id="KW-1185">Reference proteome</keyword>
<dbReference type="RefSeq" id="WP_334661443.1">
    <property type="nucleotide sequence ID" value="NZ_JARULZ010000002.1"/>
</dbReference>